<dbReference type="PROSITE" id="PS50006">
    <property type="entry name" value="FHA_DOMAIN"/>
    <property type="match status" value="1"/>
</dbReference>
<evidence type="ECO:0000259" key="6">
    <source>
        <dbReference type="PROSITE" id="PS50006"/>
    </source>
</evidence>
<evidence type="ECO:0000256" key="4">
    <source>
        <dbReference type="PROSITE-ProRule" id="PRU00289"/>
    </source>
</evidence>
<keyword evidence="9" id="KW-1185">Reference proteome</keyword>
<dbReference type="Gene3D" id="2.60.200.20">
    <property type="match status" value="1"/>
</dbReference>
<keyword evidence="1" id="KW-0597">Phosphoprotein</keyword>
<dbReference type="InterPro" id="IPR003593">
    <property type="entry name" value="AAA+_ATPase"/>
</dbReference>
<dbReference type="GO" id="GO:0005524">
    <property type="term" value="F:ATP binding"/>
    <property type="evidence" value="ECO:0007669"/>
    <property type="project" value="UniProtKB-UniRule"/>
</dbReference>
<dbReference type="InterPro" id="IPR002543">
    <property type="entry name" value="FtsK_dom"/>
</dbReference>
<dbReference type="Proteomes" id="UP000321234">
    <property type="component" value="Unassembled WGS sequence"/>
</dbReference>
<evidence type="ECO:0000313" key="8">
    <source>
        <dbReference type="EMBL" id="TXR58104.1"/>
    </source>
</evidence>
<sequence length="1393" mass="140250">MRLELTAGGAGCCGPGADVVVEAPAGTPLREVLPQLAAAAGLGGLGAARVLVGGACVADDAPLGAPPLVRGARLVLGDDDESAAAAPSPGGALRVLSGPDAGSSARVPLGRSWVGRDAGGLVALTDPTASRRHVELDRTPAGTRVRDAGSANGTRLDGRLLGEAWTVLAPGALLQVGAGVLQVVAAPGPGLPPPPPATPDGHGRLVLGASEVPAAEEAPDTVEVVLPEPPQPRAGTPVAWAAVLAPALVAVPLALLWSPVALLLATTGPLVALVTAAGDRRRRRRDHVRALADHRDAVRRHHARAERALVRERSALELLHPAAGALLALVEARDPLLWSRPAEPRSAGGALRVRLGTARVPSGVVVRDVAEDDDGGGAPSPIEHEAGPLVVDLGGLRRVEVRGDAEAAHAAARALVCQLAVLHGPDRLELVLPAVPGPWRWARWLPHVLPPGAGTTAGGRDGQGGHDRGGAVARVAVGDGQDCLDGSWTSTGAGTTVVVLPGGEGGRSAGAPDAVLLVDSGGAATWSTAGTTTALVTDLLTQERAERLARALAPLRPAASAEGQVAPASPPLTEVLEGAAGLDALDPRAVARGWDGPRGRDLAVAVGVRASGGPWVLDLDRDGPHALVAGTTGAGKSSLLVAWLLALAVAVPPEELSVVLVDYKGGATAGRLKSLPHLAGCVTDLDEHLAQRALTSLSAEVRRRERVLAEHGVADRAELLRCRVDGARLLPRLLVVVDEVRVLVDEVPDLVPGLVRLATVGRSLGVHLVLATQRPAGAVSPDARANTNLRIALRVRDAPDSLDVLDDPGAAALPPDRPGAALVRRGGGGLEAVQVASLVRPPSVPVRVLAVGQVVPPGGEAVDEVPLLVASLRTAAAGRPRVSSPWLPPLPDLLPWRHPHDAQDGDADDDQPDAAGTALGLLDEPEVPAQRVLRWDATAPLAVCGGPGSGRTAALRWVAAASTGEVHVVGDPAEVADLAALPQVASTVDPDDGEHLLRVLQHLTDVPRSRRNGACGPRPLLLVDAADRVLAGRAAAGQRHEAEAAADLLAGLVTAGAPVLLTCDAASLTSRALASVREVLLLAPADRTAAVLAGVPSAATPVHWPPGRALRLRPGPLREVQLALLDPDLLRPGALVPAAPRPGLPSPDGAVRLGALPSYLALAELRALAPSSAPSSGAASPVVGLGGLRAAPTEIPLAAGSGALVVGPPGSGRSSALRLLAAQAAAAGRPCVLVQPRLPLPITAGTTSAPRTTTAAGGVPVVTGTDTAAGRALLAALAAAAAPPSRPAPAPLVLVDDAELLLGSPLEALLLDLADGDGPACAVVAAGTSGLLPTHRGLAAALRRHRTGLLLHPLAPGDAEVVGARAPVVRGGPRGRASLVRSGALVVVQLALP</sequence>
<keyword evidence="2 4" id="KW-0547">Nucleotide-binding</keyword>
<evidence type="ECO:0000256" key="3">
    <source>
        <dbReference type="ARBA" id="ARBA00022840"/>
    </source>
</evidence>
<dbReference type="SMART" id="SM00382">
    <property type="entry name" value="AAA"/>
    <property type="match status" value="3"/>
</dbReference>
<dbReference type="InterPro" id="IPR032030">
    <property type="entry name" value="YscD_cytoplasmic_dom"/>
</dbReference>
<evidence type="ECO:0000313" key="9">
    <source>
        <dbReference type="Proteomes" id="UP000321234"/>
    </source>
</evidence>
<feature type="region of interest" description="Disordered" evidence="5">
    <location>
        <begin position="893"/>
        <end position="917"/>
    </location>
</feature>
<dbReference type="Pfam" id="PF01580">
    <property type="entry name" value="FtsK_SpoIIIE"/>
    <property type="match status" value="1"/>
</dbReference>
<dbReference type="InterPro" id="IPR008984">
    <property type="entry name" value="SMAD_FHA_dom_sf"/>
</dbReference>
<comment type="caution">
    <text evidence="8">The sequence shown here is derived from an EMBL/GenBank/DDBJ whole genome shotgun (WGS) entry which is preliminary data.</text>
</comment>
<reference evidence="8 9" key="1">
    <citation type="submission" date="2019-07" db="EMBL/GenBank/DDBJ databases">
        <title>Quadrisphaera sp. strain DD2A genome sequencing and assembly.</title>
        <authorList>
            <person name="Kim I."/>
        </authorList>
    </citation>
    <scope>NUCLEOTIDE SEQUENCE [LARGE SCALE GENOMIC DNA]</scope>
    <source>
        <strain evidence="8 9">DD2A</strain>
    </source>
</reference>
<evidence type="ECO:0000256" key="2">
    <source>
        <dbReference type="ARBA" id="ARBA00022741"/>
    </source>
</evidence>
<dbReference type="CDD" id="cd00060">
    <property type="entry name" value="FHA"/>
    <property type="match status" value="1"/>
</dbReference>
<dbReference type="InterPro" id="IPR050206">
    <property type="entry name" value="FtsK/SpoIIIE/SftA"/>
</dbReference>
<dbReference type="PROSITE" id="PS50901">
    <property type="entry name" value="FTSK"/>
    <property type="match status" value="1"/>
</dbReference>
<dbReference type="EMBL" id="VKAC01000001">
    <property type="protein sequence ID" value="TXR58104.1"/>
    <property type="molecule type" value="Genomic_DNA"/>
</dbReference>
<dbReference type="InterPro" id="IPR000253">
    <property type="entry name" value="FHA_dom"/>
</dbReference>
<feature type="domain" description="FtsK" evidence="7">
    <location>
        <begin position="612"/>
        <end position="802"/>
    </location>
</feature>
<dbReference type="PANTHER" id="PTHR22683">
    <property type="entry name" value="SPORULATION PROTEIN RELATED"/>
    <property type="match status" value="1"/>
</dbReference>
<evidence type="ECO:0000256" key="5">
    <source>
        <dbReference type="SAM" id="MobiDB-lite"/>
    </source>
</evidence>
<dbReference type="PANTHER" id="PTHR22683:SF1">
    <property type="entry name" value="TYPE VII SECRETION SYSTEM PROTEIN ESSC"/>
    <property type="match status" value="1"/>
</dbReference>
<evidence type="ECO:0000256" key="1">
    <source>
        <dbReference type="ARBA" id="ARBA00022553"/>
    </source>
</evidence>
<proteinExistence type="predicted"/>
<dbReference type="Pfam" id="PF16697">
    <property type="entry name" value="Yop-YscD_cpl"/>
    <property type="match status" value="1"/>
</dbReference>
<dbReference type="Gene3D" id="3.40.50.300">
    <property type="entry name" value="P-loop containing nucleotide triphosphate hydrolases"/>
    <property type="match status" value="3"/>
</dbReference>
<dbReference type="InterPro" id="IPR027417">
    <property type="entry name" value="P-loop_NTPase"/>
</dbReference>
<organism evidence="8 9">
    <name type="scientific">Quadrisphaera setariae</name>
    <dbReference type="NCBI Taxonomy" id="2593304"/>
    <lineage>
        <taxon>Bacteria</taxon>
        <taxon>Bacillati</taxon>
        <taxon>Actinomycetota</taxon>
        <taxon>Actinomycetes</taxon>
        <taxon>Kineosporiales</taxon>
        <taxon>Kineosporiaceae</taxon>
        <taxon>Quadrisphaera</taxon>
    </lineage>
</organism>
<dbReference type="SUPFAM" id="SSF49879">
    <property type="entry name" value="SMAD/FHA domain"/>
    <property type="match status" value="1"/>
</dbReference>
<dbReference type="RefSeq" id="WP_147924714.1">
    <property type="nucleotide sequence ID" value="NZ_VKAC01000001.1"/>
</dbReference>
<protein>
    <submittedName>
        <fullName evidence="8">FHA domain-containing protein</fullName>
    </submittedName>
</protein>
<dbReference type="SUPFAM" id="SSF52540">
    <property type="entry name" value="P-loop containing nucleoside triphosphate hydrolases"/>
    <property type="match status" value="2"/>
</dbReference>
<dbReference type="GO" id="GO:0003677">
    <property type="term" value="F:DNA binding"/>
    <property type="evidence" value="ECO:0007669"/>
    <property type="project" value="InterPro"/>
</dbReference>
<keyword evidence="3 4" id="KW-0067">ATP-binding</keyword>
<evidence type="ECO:0000259" key="7">
    <source>
        <dbReference type="PROSITE" id="PS50901"/>
    </source>
</evidence>
<accession>A0A5C8ZKE7</accession>
<dbReference type="OrthoDB" id="9807790at2"/>
<feature type="binding site" evidence="4">
    <location>
        <begin position="630"/>
        <end position="637"/>
    </location>
    <ligand>
        <name>ATP</name>
        <dbReference type="ChEBI" id="CHEBI:30616"/>
    </ligand>
</feature>
<feature type="domain" description="FHA" evidence="6">
    <location>
        <begin position="107"/>
        <end position="161"/>
    </location>
</feature>
<gene>
    <name evidence="8" type="ORF">FMM08_02585</name>
</gene>
<name>A0A5C8ZKE7_9ACTN</name>